<dbReference type="Proteomes" id="UP000078200">
    <property type="component" value="Unassembled WGS sequence"/>
</dbReference>
<keyword evidence="3" id="KW-1185">Reference proteome</keyword>
<evidence type="ECO:0000256" key="1">
    <source>
        <dbReference type="SAM" id="MobiDB-lite"/>
    </source>
</evidence>
<proteinExistence type="predicted"/>
<evidence type="ECO:0000313" key="3">
    <source>
        <dbReference type="Proteomes" id="UP000078200"/>
    </source>
</evidence>
<feature type="compositionally biased region" description="Acidic residues" evidence="1">
    <location>
        <begin position="10"/>
        <end position="21"/>
    </location>
</feature>
<accession>A0A1A9UZK2</accession>
<dbReference type="AlphaFoldDB" id="A0A1A9UZK2"/>
<organism evidence="2 3">
    <name type="scientific">Glossina austeni</name>
    <name type="common">Savannah tsetse fly</name>
    <dbReference type="NCBI Taxonomy" id="7395"/>
    <lineage>
        <taxon>Eukaryota</taxon>
        <taxon>Metazoa</taxon>
        <taxon>Ecdysozoa</taxon>
        <taxon>Arthropoda</taxon>
        <taxon>Hexapoda</taxon>
        <taxon>Insecta</taxon>
        <taxon>Pterygota</taxon>
        <taxon>Neoptera</taxon>
        <taxon>Endopterygota</taxon>
        <taxon>Diptera</taxon>
        <taxon>Brachycera</taxon>
        <taxon>Muscomorpha</taxon>
        <taxon>Hippoboscoidea</taxon>
        <taxon>Glossinidae</taxon>
        <taxon>Glossina</taxon>
    </lineage>
</organism>
<evidence type="ECO:0000313" key="2">
    <source>
        <dbReference type="EnsemblMetazoa" id="GAUT020853-PA"/>
    </source>
</evidence>
<name>A0A1A9UZK2_GLOAU</name>
<dbReference type="EnsemblMetazoa" id="GAUT020853-RA">
    <property type="protein sequence ID" value="GAUT020853-PA"/>
    <property type="gene ID" value="GAUT020853"/>
</dbReference>
<sequence length="284" mass="32682">MSLNCRNEDDNNIEESMDNDYEEHHQPDDNEKDIYENGYGPNVTANNFLRCDNKDGGESGSDNCIIIKSGTDDADIITNEDDSNVSSTTGSVTNTKLSHSNRSDYVDKAWLKCYNSMDDVVLKFNNMSMQEQLEAEENAKCLFEKTRSEKDRNIAWCDLNLQQKIPLFWTSFCEENLSDDPVDNFKQFYVMNAPRSSNTSMNELKEKSLIIWETMNTKQRLPFKVQAFISKVVKGEANIEDADDLQRRSNKCWECLHAGYMKMVEWKHTLTIQSNPELIVSSKP</sequence>
<protein>
    <submittedName>
        <fullName evidence="2">Uncharacterized protein</fullName>
    </submittedName>
</protein>
<reference evidence="2" key="1">
    <citation type="submission" date="2020-05" db="UniProtKB">
        <authorList>
            <consortium name="EnsemblMetazoa"/>
        </authorList>
    </citation>
    <scope>IDENTIFICATION</scope>
    <source>
        <strain evidence="2">TTRI</strain>
    </source>
</reference>
<feature type="region of interest" description="Disordered" evidence="1">
    <location>
        <begin position="1"/>
        <end position="39"/>
    </location>
</feature>
<dbReference type="VEuPathDB" id="VectorBase:GAUT020853"/>
<feature type="compositionally biased region" description="Basic and acidic residues" evidence="1">
    <location>
        <begin position="22"/>
        <end position="35"/>
    </location>
</feature>